<keyword evidence="6" id="KW-0249">Electron transport</keyword>
<name>U3A6T4_VIBPR</name>
<protein>
    <submittedName>
        <fullName evidence="11">Putative cytochrome c</fullName>
    </submittedName>
</protein>
<evidence type="ECO:0000256" key="1">
    <source>
        <dbReference type="ARBA" id="ARBA00004418"/>
    </source>
</evidence>
<dbReference type="AlphaFoldDB" id="U3A6T4"/>
<evidence type="ECO:0000256" key="5">
    <source>
        <dbReference type="ARBA" id="ARBA00022764"/>
    </source>
</evidence>
<comment type="PTM">
    <text evidence="8">Binds 2 heme c groups covalently per subunit.</text>
</comment>
<dbReference type="STRING" id="1219065.VPR01S_22_00340"/>
<dbReference type="GO" id="GO:0009055">
    <property type="term" value="F:electron transfer activity"/>
    <property type="evidence" value="ECO:0007669"/>
    <property type="project" value="InterPro"/>
</dbReference>
<accession>U3A6T4</accession>
<keyword evidence="5" id="KW-0574">Periplasm</keyword>
<dbReference type="InterPro" id="IPR050597">
    <property type="entry name" value="Cytochrome_c_Oxidase_Subunit"/>
</dbReference>
<sequence>MAFSLSVAAKQSVIEVCSDCHRVDGTAGDNTIPNLWGQSEQYLAEQVKAFRSQTRTSPFMQPIVHEMSDADLKAAVAHYASLPPAKSFTLQWRGEQWPGDMSLGEQLAYNGKWQNDVPACVACHGPSGVGVKPSFPRLAGQNADYLKNQLLAWQKDQRPPGVLGTMVPIAKALSADEIEAVAQYFAQLGEDKQ</sequence>
<dbReference type="GO" id="GO:0042597">
    <property type="term" value="C:periplasmic space"/>
    <property type="evidence" value="ECO:0007669"/>
    <property type="project" value="UniProtKB-SubCell"/>
</dbReference>
<gene>
    <name evidence="11" type="ORF">VPR01S_22_00340</name>
</gene>
<feature type="binding site" description="covalent" evidence="8">
    <location>
        <position position="20"/>
    </location>
    <ligand>
        <name>heme c</name>
        <dbReference type="ChEBI" id="CHEBI:61717"/>
        <label>1</label>
    </ligand>
</feature>
<comment type="subcellular location">
    <subcellularLocation>
        <location evidence="1">Periplasm</location>
    </subcellularLocation>
</comment>
<evidence type="ECO:0000259" key="10">
    <source>
        <dbReference type="PROSITE" id="PS51007"/>
    </source>
</evidence>
<comment type="caution">
    <text evidence="11">The sequence shown here is derived from an EMBL/GenBank/DDBJ whole genome shotgun (WGS) entry which is preliminary data.</text>
</comment>
<dbReference type="Gene3D" id="1.10.760.10">
    <property type="entry name" value="Cytochrome c-like domain"/>
    <property type="match status" value="2"/>
</dbReference>
<feature type="domain" description="Cytochrome c" evidence="10">
    <location>
        <begin position="99"/>
        <end position="189"/>
    </location>
</feature>
<feature type="binding site" description="covalent" evidence="8">
    <location>
        <position position="17"/>
    </location>
    <ligand>
        <name>heme c</name>
        <dbReference type="ChEBI" id="CHEBI:61717"/>
        <label>1</label>
    </ligand>
</feature>
<feature type="binding site" description="covalent" evidence="8">
    <location>
        <position position="120"/>
    </location>
    <ligand>
        <name>heme c</name>
        <dbReference type="ChEBI" id="CHEBI:61717"/>
        <label>2</label>
    </ligand>
</feature>
<evidence type="ECO:0000256" key="3">
    <source>
        <dbReference type="ARBA" id="ARBA00022617"/>
    </source>
</evidence>
<dbReference type="GO" id="GO:0020037">
    <property type="term" value="F:heme binding"/>
    <property type="evidence" value="ECO:0007669"/>
    <property type="project" value="InterPro"/>
</dbReference>
<dbReference type="SUPFAM" id="SSF46626">
    <property type="entry name" value="Cytochrome c"/>
    <property type="match status" value="2"/>
</dbReference>
<feature type="binding site" description="covalent" evidence="8">
    <location>
        <position position="123"/>
    </location>
    <ligand>
        <name>heme c</name>
        <dbReference type="ChEBI" id="CHEBI:61717"/>
        <label>2</label>
    </ligand>
</feature>
<dbReference type="EMBL" id="BATJ01000022">
    <property type="protein sequence ID" value="GAD69042.1"/>
    <property type="molecule type" value="Genomic_DNA"/>
</dbReference>
<evidence type="ECO:0000256" key="8">
    <source>
        <dbReference type="PIRSR" id="PIRSR000005-1"/>
    </source>
</evidence>
<dbReference type="InterPro" id="IPR024167">
    <property type="entry name" value="Cytochrome_c4-like"/>
</dbReference>
<evidence type="ECO:0000256" key="6">
    <source>
        <dbReference type="ARBA" id="ARBA00022982"/>
    </source>
</evidence>
<proteinExistence type="predicted"/>
<keyword evidence="4 9" id="KW-0479">Metal-binding</keyword>
<dbReference type="InterPro" id="IPR036909">
    <property type="entry name" value="Cyt_c-like_dom_sf"/>
</dbReference>
<evidence type="ECO:0000256" key="7">
    <source>
        <dbReference type="ARBA" id="ARBA00023004"/>
    </source>
</evidence>
<dbReference type="Proteomes" id="UP000016570">
    <property type="component" value="Unassembled WGS sequence"/>
</dbReference>
<feature type="binding site" description="axial binding residue" evidence="9">
    <location>
        <position position="124"/>
    </location>
    <ligand>
        <name>heme c</name>
        <dbReference type="ChEBI" id="CHEBI:61717"/>
        <label>2</label>
    </ligand>
    <ligandPart>
        <name>Fe</name>
        <dbReference type="ChEBI" id="CHEBI:18248"/>
    </ligandPart>
</feature>
<evidence type="ECO:0000256" key="9">
    <source>
        <dbReference type="PIRSR" id="PIRSR000005-2"/>
    </source>
</evidence>
<dbReference type="GO" id="GO:0005506">
    <property type="term" value="F:iron ion binding"/>
    <property type="evidence" value="ECO:0007669"/>
    <property type="project" value="InterPro"/>
</dbReference>
<dbReference type="PIRSF" id="PIRSF000005">
    <property type="entry name" value="Cytochrome_c4"/>
    <property type="match status" value="1"/>
</dbReference>
<keyword evidence="7 9" id="KW-0408">Iron</keyword>
<keyword evidence="3 8" id="KW-0349">Heme</keyword>
<organism evidence="11 12">
    <name type="scientific">Vibrio proteolyticus NBRC 13287</name>
    <dbReference type="NCBI Taxonomy" id="1219065"/>
    <lineage>
        <taxon>Bacteria</taxon>
        <taxon>Pseudomonadati</taxon>
        <taxon>Pseudomonadota</taxon>
        <taxon>Gammaproteobacteria</taxon>
        <taxon>Vibrionales</taxon>
        <taxon>Vibrionaceae</taxon>
        <taxon>Vibrio</taxon>
    </lineage>
</organism>
<reference evidence="11 12" key="1">
    <citation type="submission" date="2013-09" db="EMBL/GenBank/DDBJ databases">
        <title>Whole genome shotgun sequence of Vibrio proteolyticus NBRC 13287.</title>
        <authorList>
            <person name="Isaki S."/>
            <person name="Hosoyama A."/>
            <person name="Numata M."/>
            <person name="Hashimoto M."/>
            <person name="Hosoyama Y."/>
            <person name="Tsuchikane K."/>
            <person name="Noguchi M."/>
            <person name="Hirakata S."/>
            <person name="Ichikawa N."/>
            <person name="Ohji S."/>
            <person name="Yamazoe A."/>
            <person name="Fujita N."/>
        </authorList>
    </citation>
    <scope>NUCLEOTIDE SEQUENCE [LARGE SCALE GENOMIC DNA]</scope>
    <source>
        <strain evidence="11 12">NBRC 13287</strain>
    </source>
</reference>
<dbReference type="PROSITE" id="PS51007">
    <property type="entry name" value="CYTC"/>
    <property type="match status" value="2"/>
</dbReference>
<evidence type="ECO:0000313" key="11">
    <source>
        <dbReference type="EMBL" id="GAD69042.1"/>
    </source>
</evidence>
<feature type="binding site" description="axial binding residue" evidence="9">
    <location>
        <position position="166"/>
    </location>
    <ligand>
        <name>heme c</name>
        <dbReference type="ChEBI" id="CHEBI:61717"/>
        <label>2</label>
    </ligand>
    <ligandPart>
        <name>Fe</name>
        <dbReference type="ChEBI" id="CHEBI:18248"/>
    </ligandPart>
</feature>
<dbReference type="InterPro" id="IPR009056">
    <property type="entry name" value="Cyt_c-like_dom"/>
</dbReference>
<dbReference type="PANTHER" id="PTHR33751">
    <property type="entry name" value="CBB3-TYPE CYTOCHROME C OXIDASE SUBUNIT FIXP"/>
    <property type="match status" value="1"/>
</dbReference>
<evidence type="ECO:0000256" key="4">
    <source>
        <dbReference type="ARBA" id="ARBA00022723"/>
    </source>
</evidence>
<keyword evidence="2" id="KW-0813">Transport</keyword>
<evidence type="ECO:0000256" key="2">
    <source>
        <dbReference type="ARBA" id="ARBA00022448"/>
    </source>
</evidence>
<feature type="binding site" description="axial binding residue" evidence="9">
    <location>
        <position position="60"/>
    </location>
    <ligand>
        <name>heme c</name>
        <dbReference type="ChEBI" id="CHEBI:61717"/>
        <label>1</label>
    </ligand>
    <ligandPart>
        <name>Fe</name>
        <dbReference type="ChEBI" id="CHEBI:18248"/>
    </ligandPart>
</feature>
<feature type="binding site" description="axial binding residue" evidence="9">
    <location>
        <position position="21"/>
    </location>
    <ligand>
        <name>heme c</name>
        <dbReference type="ChEBI" id="CHEBI:61717"/>
        <label>1</label>
    </ligand>
    <ligandPart>
        <name>Fe</name>
        <dbReference type="ChEBI" id="CHEBI:18248"/>
    </ligandPart>
</feature>
<evidence type="ECO:0000313" key="12">
    <source>
        <dbReference type="Proteomes" id="UP000016570"/>
    </source>
</evidence>
<dbReference type="eggNOG" id="COG2863">
    <property type="taxonomic scope" value="Bacteria"/>
</dbReference>
<feature type="domain" description="Cytochrome c" evidence="10">
    <location>
        <begin position="1"/>
        <end position="83"/>
    </location>
</feature>
<dbReference type="PANTHER" id="PTHR33751:SF9">
    <property type="entry name" value="CYTOCHROME C4"/>
    <property type="match status" value="1"/>
</dbReference>
<dbReference type="Pfam" id="PF13442">
    <property type="entry name" value="Cytochrome_CBB3"/>
    <property type="match status" value="1"/>
</dbReference>
<keyword evidence="12" id="KW-1185">Reference proteome</keyword>